<dbReference type="SUPFAM" id="SSF53067">
    <property type="entry name" value="Actin-like ATPase domain"/>
    <property type="match status" value="1"/>
</dbReference>
<dbReference type="Pfam" id="PF16861">
    <property type="entry name" value="Carbam_trans_C"/>
    <property type="match status" value="1"/>
</dbReference>
<proteinExistence type="inferred from homology"/>
<dbReference type="EMBL" id="MTHD01000002">
    <property type="protein sequence ID" value="OMG54572.1"/>
    <property type="molecule type" value="Genomic_DNA"/>
</dbReference>
<evidence type="ECO:0000313" key="4">
    <source>
        <dbReference type="EMBL" id="OMG54572.1"/>
    </source>
</evidence>
<organism evidence="4 5">
    <name type="scientific">Azonexus hydrophilus</name>
    <dbReference type="NCBI Taxonomy" id="418702"/>
    <lineage>
        <taxon>Bacteria</taxon>
        <taxon>Pseudomonadati</taxon>
        <taxon>Pseudomonadota</taxon>
        <taxon>Betaproteobacteria</taxon>
        <taxon>Rhodocyclales</taxon>
        <taxon>Azonexaceae</taxon>
        <taxon>Azonexus</taxon>
    </lineage>
</organism>
<dbReference type="PANTHER" id="PTHR34847">
    <property type="entry name" value="NODULATION PROTEIN U"/>
    <property type="match status" value="1"/>
</dbReference>
<sequence>MRNELILAVHAGHNASAALMRNGVVVTAALEERFCRKKNYVGYPFQAIEYCLTKEGVVSEELSRVAYTTVAIGASVFVKAKTSTQFSIRDYIDYYGERYYKRKMRGESVLDYLQWLNSDAKFNEDKQYYDFSYLTDEVMLDSEQDEVLMREAQRRKLSDHLGIPPEKVEFVDHHTCHAYYAYFGSPFRGQECIALTLDGDGDGRNQTVWKVSDDKFTLLAESSQNDLGRIYKMATLLLAMRPDEHEFKVMGLAPYAKASHVARAKKALDGICGVEGMRLVSKNRPADLYSYLEDRWKDHRFDNIAGAVQTYTEELACELIKSIAKETGIKRFVIGGGIAMNIKMNKAISELEEVESLFVCGSSGDESLSIGGCYYLNSDPKRNQPLNNLYLGYDIADEIEQFDVDRCQGRFDINQNVTPEHVARLIARGDIVAVVRGRAEFGARALGNRSILANPSRRSTVQKINEAIKNRDFWMPFALSILEEYQDEYILNPKKLHSPFMAISLDVRPEKHSMIEAGTHPYDQTVRPQFVSCQEAPRYHQLISAFRQITGIPALLNTSFNLHGEPIVDTVADAIRTFELSGLDHLLIEDQILLSKRGIEPLPSL</sequence>
<evidence type="ECO:0008006" key="6">
    <source>
        <dbReference type="Google" id="ProtNLM"/>
    </source>
</evidence>
<comment type="similarity">
    <text evidence="1">Belongs to the NodU/CmcH family.</text>
</comment>
<dbReference type="Proteomes" id="UP000187526">
    <property type="component" value="Unassembled WGS sequence"/>
</dbReference>
<keyword evidence="5" id="KW-1185">Reference proteome</keyword>
<name>A0A1R1I750_9RHOO</name>
<accession>A0A1R1I750</accession>
<evidence type="ECO:0000259" key="2">
    <source>
        <dbReference type="Pfam" id="PF02543"/>
    </source>
</evidence>
<dbReference type="RefSeq" id="WP_076092737.1">
    <property type="nucleotide sequence ID" value="NZ_MTHD01000002.1"/>
</dbReference>
<evidence type="ECO:0000313" key="5">
    <source>
        <dbReference type="Proteomes" id="UP000187526"/>
    </source>
</evidence>
<dbReference type="STRING" id="418702.BJN45_04920"/>
<dbReference type="PANTHER" id="PTHR34847:SF1">
    <property type="entry name" value="NODULATION PROTEIN U"/>
    <property type="match status" value="1"/>
</dbReference>
<dbReference type="InterPro" id="IPR031730">
    <property type="entry name" value="Carbam_trans_C"/>
</dbReference>
<feature type="domain" description="Carbamoyltransferase" evidence="2">
    <location>
        <begin position="8"/>
        <end position="371"/>
    </location>
</feature>
<dbReference type="InterPro" id="IPR043129">
    <property type="entry name" value="ATPase_NBD"/>
</dbReference>
<gene>
    <name evidence="4" type="ORF">BJN45_04920</name>
</gene>
<dbReference type="CDD" id="cd24100">
    <property type="entry name" value="ASKHA_NBD_MJ1051-like_N"/>
    <property type="match status" value="1"/>
</dbReference>
<comment type="caution">
    <text evidence="4">The sequence shown here is derived from an EMBL/GenBank/DDBJ whole genome shotgun (WGS) entry which is preliminary data.</text>
</comment>
<dbReference type="Gene3D" id="3.90.870.20">
    <property type="entry name" value="Carbamoyltransferase, C-terminal domain"/>
    <property type="match status" value="1"/>
</dbReference>
<dbReference type="OrthoDB" id="9780777at2"/>
<feature type="domain" description="Carbamoyltransferase C-terminal" evidence="3">
    <location>
        <begin position="423"/>
        <end position="592"/>
    </location>
</feature>
<evidence type="ECO:0000256" key="1">
    <source>
        <dbReference type="ARBA" id="ARBA00006129"/>
    </source>
</evidence>
<reference evidence="4 5" key="1">
    <citation type="submission" date="2016-10" db="EMBL/GenBank/DDBJ databases">
        <title>Alkaliphiles isolated from bioreactors.</title>
        <authorList>
            <person name="Salah Z."/>
            <person name="Rout S.P."/>
            <person name="Humphreys P.N."/>
        </authorList>
    </citation>
    <scope>NUCLEOTIDE SEQUENCE [LARGE SCALE GENOMIC DNA]</scope>
    <source>
        <strain evidence="4 5">ZS02</strain>
    </source>
</reference>
<evidence type="ECO:0000259" key="3">
    <source>
        <dbReference type="Pfam" id="PF16861"/>
    </source>
</evidence>
<protein>
    <recommendedName>
        <fullName evidence="6">Carbamoyltransferase</fullName>
    </recommendedName>
</protein>
<dbReference type="AlphaFoldDB" id="A0A1R1I750"/>
<dbReference type="InterPro" id="IPR003696">
    <property type="entry name" value="Carbtransf_dom"/>
</dbReference>
<dbReference type="Gene3D" id="3.30.420.40">
    <property type="match status" value="2"/>
</dbReference>
<dbReference type="InterPro" id="IPR038152">
    <property type="entry name" value="Carbam_trans_C_sf"/>
</dbReference>
<dbReference type="GO" id="GO:0003824">
    <property type="term" value="F:catalytic activity"/>
    <property type="evidence" value="ECO:0007669"/>
    <property type="project" value="InterPro"/>
</dbReference>
<dbReference type="InterPro" id="IPR051338">
    <property type="entry name" value="NodU/CmcH_Carbamoyltrnsfr"/>
</dbReference>
<dbReference type="Pfam" id="PF02543">
    <property type="entry name" value="Carbam_trans_N"/>
    <property type="match status" value="1"/>
</dbReference>